<evidence type="ECO:0000313" key="4">
    <source>
        <dbReference type="Proteomes" id="UP001139887"/>
    </source>
</evidence>
<reference evidence="3" key="1">
    <citation type="submission" date="2022-07" db="EMBL/GenBank/DDBJ databases">
        <title>Phylogenomic reconstructions and comparative analyses of Kickxellomycotina fungi.</title>
        <authorList>
            <person name="Reynolds N.K."/>
            <person name="Stajich J.E."/>
            <person name="Barry K."/>
            <person name="Grigoriev I.V."/>
            <person name="Crous P."/>
            <person name="Smith M.E."/>
        </authorList>
    </citation>
    <scope>NUCLEOTIDE SEQUENCE</scope>
    <source>
        <strain evidence="3">NRRL 1566</strain>
    </source>
</reference>
<keyword evidence="1 3" id="KW-0560">Oxidoreductase</keyword>
<dbReference type="AlphaFoldDB" id="A0A9W8I993"/>
<dbReference type="Gene3D" id="3.40.50.970">
    <property type="match status" value="2"/>
</dbReference>
<dbReference type="SUPFAM" id="SSF52922">
    <property type="entry name" value="TK C-terminal domain-like"/>
    <property type="match status" value="1"/>
</dbReference>
<dbReference type="PANTHER" id="PTHR32154">
    <property type="entry name" value="PYRUVATE-FLAVODOXIN OXIDOREDUCTASE-RELATED"/>
    <property type="match status" value="1"/>
</dbReference>
<keyword evidence="4" id="KW-1185">Reference proteome</keyword>
<dbReference type="InterPro" id="IPR029061">
    <property type="entry name" value="THDP-binding"/>
</dbReference>
<dbReference type="InterPro" id="IPR009014">
    <property type="entry name" value="Transketo_C/PFOR_II"/>
</dbReference>
<dbReference type="Gene3D" id="3.40.50.920">
    <property type="match status" value="1"/>
</dbReference>
<feature type="domain" description="Pyruvate flavodoxin/ferredoxin oxidoreductase pyrimidine binding" evidence="2">
    <location>
        <begin position="103"/>
        <end position="190"/>
    </location>
</feature>
<protein>
    <submittedName>
        <fullName evidence="3">Sulfite reductase [NADPH] subunit beta</fullName>
        <ecNumber evidence="3">1.8.1.2</ecNumber>
    </submittedName>
</protein>
<name>A0A9W8I993_9FUNG</name>
<gene>
    <name evidence="3" type="primary">MET5_2</name>
    <name evidence="3" type="ORF">IWW36_004688</name>
</gene>
<comment type="caution">
    <text evidence="3">The sequence shown here is derived from an EMBL/GenBank/DDBJ whole genome shotgun (WGS) entry which is preliminary data.</text>
</comment>
<evidence type="ECO:0000256" key="1">
    <source>
        <dbReference type="ARBA" id="ARBA00023002"/>
    </source>
</evidence>
<dbReference type="GO" id="GO:0004783">
    <property type="term" value="F:sulfite reductase (NADPH) activity"/>
    <property type="evidence" value="ECO:0007669"/>
    <property type="project" value="UniProtKB-EC"/>
</dbReference>
<dbReference type="EC" id="1.8.1.2" evidence="3"/>
<sequence>MSSSLRKETLSTPSTAAAVAYSTAISLGAPIAIVDDATTATTADLIRDSTHLLKLQKAVEIASLSDSHKLINIIVPASELIKLIPTLRDLAQNKRAAVLHVPISSASDVSDILSVRDSGCSLLRSSSAQQAVDFALAAALSAQKLGTPFIHCFPESTGSQNIQAYKSLTDNAEIASFVDSKQESEDSSSPVEATFSVVSQALKLFDTRYSPISYEGAANASLVYVTFGTEIAAEALGEAGAVQISLLRPLNMQAVVEKLPQSALRVVALEQVVRQPTPWGPMLFDLAAVLHSQEWEAQTERKRPIILDAVSAAPAAAFSTQQLAQVTKHATGLDSPAHFNPAQLAGIAEDGAQTQSPADLSGLSLEEKRQRVESIPYGQLLRNMFKDRLNVANAAESQTIWGDAGRTESNPEFGFGQLATYERERAQLAQAVGEVLRDVNVPLSKALHSALSLWLGGRDNAAVATAEQASEISSLLEAEAGAHPALETVQRLRGRFELRSNWLVGADEWAYDLGNSGVHHVIASGLNINMLVLDTAQYPFAAENKHGARKKDVGLYAMNYGTTYVASVAVYASYTQVLQAFAEADAFPGPAVVVAYLPHSDGVFSSNYSPIDVLQQSKLAVDSGAWPLYRWDPLTRDSEKRFQLDSEKLRRSVQDFLKRENVLAAVGATEAQLSGGLGVSEERHTGARLARKARGDVDAL</sequence>
<organism evidence="3 4">
    <name type="scientific">Coemansia brasiliensis</name>
    <dbReference type="NCBI Taxonomy" id="2650707"/>
    <lineage>
        <taxon>Eukaryota</taxon>
        <taxon>Fungi</taxon>
        <taxon>Fungi incertae sedis</taxon>
        <taxon>Zoopagomycota</taxon>
        <taxon>Kickxellomycotina</taxon>
        <taxon>Kickxellomycetes</taxon>
        <taxon>Kickxellales</taxon>
        <taxon>Kickxellaceae</taxon>
        <taxon>Coemansia</taxon>
    </lineage>
</organism>
<feature type="non-terminal residue" evidence="3">
    <location>
        <position position="700"/>
    </location>
</feature>
<dbReference type="OrthoDB" id="1688044at2759"/>
<dbReference type="EMBL" id="JANBUW010000742">
    <property type="protein sequence ID" value="KAJ2845666.1"/>
    <property type="molecule type" value="Genomic_DNA"/>
</dbReference>
<evidence type="ECO:0000259" key="2">
    <source>
        <dbReference type="Pfam" id="PF01855"/>
    </source>
</evidence>
<dbReference type="InterPro" id="IPR002880">
    <property type="entry name" value="Pyrv_Fd/Flavodoxin_OxRdtase_N"/>
</dbReference>
<dbReference type="Proteomes" id="UP001139887">
    <property type="component" value="Unassembled WGS sequence"/>
</dbReference>
<accession>A0A9W8I993</accession>
<proteinExistence type="predicted"/>
<dbReference type="SUPFAM" id="SSF52518">
    <property type="entry name" value="Thiamin diphosphate-binding fold (THDP-binding)"/>
    <property type="match status" value="2"/>
</dbReference>
<dbReference type="GO" id="GO:0006979">
    <property type="term" value="P:response to oxidative stress"/>
    <property type="evidence" value="ECO:0007669"/>
    <property type="project" value="TreeGrafter"/>
</dbReference>
<dbReference type="PANTHER" id="PTHR32154:SF0">
    <property type="entry name" value="PYRUVATE-FLAVODOXIN OXIDOREDUCTASE-RELATED"/>
    <property type="match status" value="1"/>
</dbReference>
<dbReference type="Pfam" id="PF01855">
    <property type="entry name" value="POR_N"/>
    <property type="match status" value="1"/>
</dbReference>
<dbReference type="InterPro" id="IPR050722">
    <property type="entry name" value="Pyruvate:ferred/Flavod_OxRd"/>
</dbReference>
<evidence type="ECO:0000313" key="3">
    <source>
        <dbReference type="EMBL" id="KAJ2845666.1"/>
    </source>
</evidence>